<proteinExistence type="predicted"/>
<feature type="compositionally biased region" description="Basic and acidic residues" evidence="1">
    <location>
        <begin position="200"/>
        <end position="216"/>
    </location>
</feature>
<feature type="region of interest" description="Disordered" evidence="1">
    <location>
        <begin position="46"/>
        <end position="91"/>
    </location>
</feature>
<feature type="region of interest" description="Disordered" evidence="1">
    <location>
        <begin position="278"/>
        <end position="394"/>
    </location>
</feature>
<dbReference type="EMBL" id="AGUE01000006">
    <property type="protein sequence ID" value="EHL03732.1"/>
    <property type="molecule type" value="Genomic_DNA"/>
</dbReference>
<evidence type="ECO:0000313" key="2">
    <source>
        <dbReference type="EMBL" id="EHL03732.1"/>
    </source>
</evidence>
<keyword evidence="3" id="KW-1185">Reference proteome</keyword>
<protein>
    <submittedName>
        <fullName evidence="2">Uncharacterized protein</fullName>
    </submittedName>
</protein>
<feature type="compositionally biased region" description="Polar residues" evidence="1">
    <location>
        <begin position="176"/>
        <end position="186"/>
    </location>
</feature>
<feature type="compositionally biased region" description="Basic and acidic residues" evidence="1">
    <location>
        <begin position="310"/>
        <end position="379"/>
    </location>
</feature>
<name>H0ED78_GLAL7</name>
<feature type="compositionally biased region" description="Gly residues" evidence="1">
    <location>
        <begin position="380"/>
        <end position="394"/>
    </location>
</feature>
<feature type="compositionally biased region" description="Polar residues" evidence="1">
    <location>
        <begin position="72"/>
        <end position="83"/>
    </location>
</feature>
<dbReference type="InParanoid" id="H0ED78"/>
<reference evidence="2 3" key="1">
    <citation type="journal article" date="2012" name="Eukaryot. Cell">
        <title>Genome sequence of the fungus Glarea lozoyensis: the first genome sequence of a species from the Helotiaceae family.</title>
        <authorList>
            <person name="Youssar L."/>
            <person name="Gruening B.A."/>
            <person name="Erxleben A."/>
            <person name="Guenther S."/>
            <person name="Huettel W."/>
        </authorList>
    </citation>
    <scope>NUCLEOTIDE SEQUENCE [LARGE SCALE GENOMIC DNA]</scope>
    <source>
        <strain evidence="3">ATCC 74030 / MF5533</strain>
    </source>
</reference>
<dbReference type="AlphaFoldDB" id="H0ED78"/>
<gene>
    <name evidence="2" type="ORF">M7I_0380</name>
</gene>
<comment type="caution">
    <text evidence="2">The sequence shown here is derived from an EMBL/GenBank/DDBJ whole genome shotgun (WGS) entry which is preliminary data.</text>
</comment>
<sequence length="394" mass="43721">MSRVTRSRKIDIAEDVSEVSDEAIPRNIISTSVPSHIKQLKAAYRNAIGTKKNKKARSKKKDGEDTHRDVSTESSIVVNNENHFQGGDAPEFSLPVPAQDTGLMALLDTLTMENAVTSNGIDEAERRAVNPTTSRVTRRQLAQQKAVSHEELVAQAVRSDEEDISSSRILSGPKTIKSTKAPTKSNFELPGEALSRKKKEAHEARLKAREEEERKRREFKAKPVRKSLVPDYIPRETAASRARQSRIGIENINELAVSKRNSTIGAHHPSIQQLNLANCSAPRAPGPKPTRKPSTTSGPSMSGLAVQRTVSDKEVHLQRQRAREIYNRDARLTEEMEREKQEREAAAKRAREAAAERGRQASREWAERQRVRKLAEGDRGLGAGYGPGGQMGLK</sequence>
<accession>H0ED78</accession>
<feature type="compositionally biased region" description="Basic residues" evidence="1">
    <location>
        <begin position="51"/>
        <end position="60"/>
    </location>
</feature>
<evidence type="ECO:0000313" key="3">
    <source>
        <dbReference type="Proteomes" id="UP000005446"/>
    </source>
</evidence>
<dbReference type="Proteomes" id="UP000005446">
    <property type="component" value="Unassembled WGS sequence"/>
</dbReference>
<evidence type="ECO:0000256" key="1">
    <source>
        <dbReference type="SAM" id="MobiDB-lite"/>
    </source>
</evidence>
<feature type="compositionally biased region" description="Basic and acidic residues" evidence="1">
    <location>
        <begin position="61"/>
        <end position="71"/>
    </location>
</feature>
<dbReference type="HOGENOM" id="CLU_700299_0_0_1"/>
<dbReference type="OrthoDB" id="3946796at2759"/>
<organism evidence="2 3">
    <name type="scientific">Glarea lozoyensis (strain ATCC 74030 / MF5533)</name>
    <dbReference type="NCBI Taxonomy" id="1104152"/>
    <lineage>
        <taxon>Eukaryota</taxon>
        <taxon>Fungi</taxon>
        <taxon>Dikarya</taxon>
        <taxon>Ascomycota</taxon>
        <taxon>Pezizomycotina</taxon>
        <taxon>Leotiomycetes</taxon>
        <taxon>Helotiales</taxon>
        <taxon>Helotiaceae</taxon>
        <taxon>Glarea</taxon>
    </lineage>
</organism>
<feature type="region of interest" description="Disordered" evidence="1">
    <location>
        <begin position="158"/>
        <end position="222"/>
    </location>
</feature>